<dbReference type="Gene3D" id="3.40.950.10">
    <property type="entry name" value="Fe-only Hydrogenase (Larger Subunit), Chain L, domain 3"/>
    <property type="match status" value="1"/>
</dbReference>
<dbReference type="Pfam" id="PF02906">
    <property type="entry name" value="Fe_hyd_lg_C"/>
    <property type="match status" value="1"/>
</dbReference>
<dbReference type="EMBL" id="FUZT01000011">
    <property type="protein sequence ID" value="SKC84264.1"/>
    <property type="molecule type" value="Genomic_DNA"/>
</dbReference>
<dbReference type="Gene3D" id="1.10.15.40">
    <property type="entry name" value="Electron transport complex subunit B, putative Fe-S cluster"/>
    <property type="match status" value="1"/>
</dbReference>
<dbReference type="InterPro" id="IPR007202">
    <property type="entry name" value="4Fe-4S_dom"/>
</dbReference>
<dbReference type="InterPro" id="IPR017900">
    <property type="entry name" value="4Fe4S_Fe_S_CS"/>
</dbReference>
<dbReference type="Pfam" id="PF04060">
    <property type="entry name" value="FeS"/>
    <property type="match status" value="1"/>
</dbReference>
<evidence type="ECO:0000256" key="4">
    <source>
        <dbReference type="ARBA" id="ARBA00023014"/>
    </source>
</evidence>
<dbReference type="Gene3D" id="3.30.70.20">
    <property type="match status" value="1"/>
</dbReference>
<reference evidence="7 8" key="1">
    <citation type="submission" date="2017-02" db="EMBL/GenBank/DDBJ databases">
        <authorList>
            <person name="Peterson S.W."/>
        </authorList>
    </citation>
    <scope>NUCLEOTIDE SEQUENCE [LARGE SCALE GENOMIC DNA]</scope>
    <source>
        <strain evidence="7 8">M1</strain>
    </source>
</reference>
<dbReference type="PROSITE" id="PS51656">
    <property type="entry name" value="4FE4S"/>
    <property type="match status" value="1"/>
</dbReference>
<evidence type="ECO:0000313" key="7">
    <source>
        <dbReference type="EMBL" id="SKC84264.1"/>
    </source>
</evidence>
<feature type="domain" description="4Fe-4S ferredoxin-type" evidence="5">
    <location>
        <begin position="36"/>
        <end position="64"/>
    </location>
</feature>
<sequence>MFSSFHSVILKEDLCIGCTNCIKRCPTEAIRVRNEKANIIESRCIDCGECIRRCQEHAKDSVSDPIDDIKSFKYKIALPAPSLYSQFGENEDPGKILAALKAIGFDEIFEVSRAADIVSEYTKKIVAESNVKPLLSSSCPAVVRLIQIRFPNLIDNILPIEAPVEIAGTIARKKAAQKLNIDDSDIGTFFISPCPAKVTSVKNPIGSKKSSVDRVISFKEIHPFIVRNLKTCGKPLPFYLSGKGIGWARSGGETNSLGISDYICVDGIENVINILDDIEDERLTGIRFAELLSCTNGCVGGVLAIENSFIARNRIRRLSEKYNSKKYNFKDEFKKYNLSDEDVYLQEKIKPKKINVFGDNFVEAMQKMSKCIEIKEQLPSLDCGACGSPTCQVMAEDIVLGHTTLDDCMVLFKKKYENRSDK</sequence>
<dbReference type="InterPro" id="IPR009016">
    <property type="entry name" value="Fe_hydrogenase"/>
</dbReference>
<evidence type="ECO:0000259" key="5">
    <source>
        <dbReference type="PROSITE" id="PS51379"/>
    </source>
</evidence>
<dbReference type="PROSITE" id="PS00198">
    <property type="entry name" value="4FE4S_FER_1"/>
    <property type="match status" value="1"/>
</dbReference>
<dbReference type="Proteomes" id="UP000190285">
    <property type="component" value="Unassembled WGS sequence"/>
</dbReference>
<dbReference type="InterPro" id="IPR004108">
    <property type="entry name" value="Fe_hydrogenase_lsu_C"/>
</dbReference>
<dbReference type="InterPro" id="IPR017896">
    <property type="entry name" value="4Fe4S_Fe-S-bd"/>
</dbReference>
<feature type="domain" description="4Fe-4S" evidence="6">
    <location>
        <begin position="366"/>
        <end position="422"/>
    </location>
</feature>
<keyword evidence="4" id="KW-0411">Iron-sulfur</keyword>
<organism evidence="7 8">
    <name type="scientific">Maledivibacter halophilus</name>
    <dbReference type="NCBI Taxonomy" id="36842"/>
    <lineage>
        <taxon>Bacteria</taxon>
        <taxon>Bacillati</taxon>
        <taxon>Bacillota</taxon>
        <taxon>Clostridia</taxon>
        <taxon>Peptostreptococcales</taxon>
        <taxon>Caminicellaceae</taxon>
        <taxon>Maledivibacter</taxon>
    </lineage>
</organism>
<name>A0A1T5M8C8_9FIRM</name>
<proteinExistence type="predicted"/>
<keyword evidence="1" id="KW-0004">4Fe-4S</keyword>
<protein>
    <submittedName>
        <fullName evidence="7">Iron only hydrogenase large subunit, C-terminal domain</fullName>
    </submittedName>
</protein>
<dbReference type="InterPro" id="IPR050340">
    <property type="entry name" value="Cytosolic_Fe-S_CAF"/>
</dbReference>
<keyword evidence="8" id="KW-1185">Reference proteome</keyword>
<dbReference type="SUPFAM" id="SSF54862">
    <property type="entry name" value="4Fe-4S ferredoxins"/>
    <property type="match status" value="1"/>
</dbReference>
<gene>
    <name evidence="7" type="ORF">SAMN02194393_04050</name>
</gene>
<dbReference type="PANTHER" id="PTHR11615">
    <property type="entry name" value="NITRATE, FORMATE, IRON DEHYDROGENASE"/>
    <property type="match status" value="1"/>
</dbReference>
<evidence type="ECO:0000313" key="8">
    <source>
        <dbReference type="Proteomes" id="UP000190285"/>
    </source>
</evidence>
<dbReference type="SUPFAM" id="SSF53920">
    <property type="entry name" value="Fe-only hydrogenase"/>
    <property type="match status" value="1"/>
</dbReference>
<feature type="domain" description="4Fe-4S ferredoxin-type" evidence="5">
    <location>
        <begin position="6"/>
        <end position="35"/>
    </location>
</feature>
<keyword evidence="3" id="KW-0408">Iron</keyword>
<dbReference type="AlphaFoldDB" id="A0A1T5M8C8"/>
<keyword evidence="2" id="KW-0479">Metal-binding</keyword>
<dbReference type="GO" id="GO:0051539">
    <property type="term" value="F:4 iron, 4 sulfur cluster binding"/>
    <property type="evidence" value="ECO:0007669"/>
    <property type="project" value="UniProtKB-KW"/>
</dbReference>
<dbReference type="PROSITE" id="PS51379">
    <property type="entry name" value="4FE4S_FER_2"/>
    <property type="match status" value="2"/>
</dbReference>
<dbReference type="OrthoDB" id="9798098at2"/>
<dbReference type="GO" id="GO:0046872">
    <property type="term" value="F:metal ion binding"/>
    <property type="evidence" value="ECO:0007669"/>
    <property type="project" value="UniProtKB-KW"/>
</dbReference>
<dbReference type="STRING" id="36842.SAMN02194393_04050"/>
<evidence type="ECO:0000256" key="3">
    <source>
        <dbReference type="ARBA" id="ARBA00023004"/>
    </source>
</evidence>
<dbReference type="RefSeq" id="WP_079494151.1">
    <property type="nucleotide sequence ID" value="NZ_FUZT01000011.1"/>
</dbReference>
<evidence type="ECO:0000256" key="1">
    <source>
        <dbReference type="ARBA" id="ARBA00022485"/>
    </source>
</evidence>
<evidence type="ECO:0000259" key="6">
    <source>
        <dbReference type="PROSITE" id="PS51656"/>
    </source>
</evidence>
<accession>A0A1T5M8C8</accession>
<evidence type="ECO:0000256" key="2">
    <source>
        <dbReference type="ARBA" id="ARBA00022723"/>
    </source>
</evidence>
<dbReference type="Pfam" id="PF13237">
    <property type="entry name" value="Fer4_10"/>
    <property type="match status" value="1"/>
</dbReference>
<dbReference type="Gene3D" id="3.40.50.1780">
    <property type="match status" value="1"/>
</dbReference>